<reference evidence="1" key="1">
    <citation type="journal article" date="2016" name="Sci. Rep.">
        <title>Molecular characterization of firefly nuptial gifts: a multi-omics approach sheds light on postcopulatory sexual selection.</title>
        <authorList>
            <person name="Al-Wathiqui N."/>
            <person name="Fallon T.R."/>
            <person name="South A."/>
            <person name="Weng J.K."/>
            <person name="Lewis S.M."/>
        </authorList>
    </citation>
    <scope>NUCLEOTIDE SEQUENCE</scope>
</reference>
<evidence type="ECO:0000313" key="1">
    <source>
        <dbReference type="EMBL" id="JAV63966.1"/>
    </source>
</evidence>
<protein>
    <submittedName>
        <fullName evidence="1">Uncharacterized protein</fullName>
    </submittedName>
</protein>
<proteinExistence type="predicted"/>
<organism evidence="1">
    <name type="scientific">Photinus pyralis</name>
    <name type="common">Common eastern firefly</name>
    <name type="synonym">Lampyris pyralis</name>
    <dbReference type="NCBI Taxonomy" id="7054"/>
    <lineage>
        <taxon>Eukaryota</taxon>
        <taxon>Metazoa</taxon>
        <taxon>Ecdysozoa</taxon>
        <taxon>Arthropoda</taxon>
        <taxon>Hexapoda</taxon>
        <taxon>Insecta</taxon>
        <taxon>Pterygota</taxon>
        <taxon>Neoptera</taxon>
        <taxon>Endopterygota</taxon>
        <taxon>Coleoptera</taxon>
        <taxon>Polyphaga</taxon>
        <taxon>Elateriformia</taxon>
        <taxon>Elateroidea</taxon>
        <taxon>Lampyridae</taxon>
        <taxon>Lampyrinae</taxon>
        <taxon>Photinus</taxon>
    </lineage>
</organism>
<accession>A0A1Y1KX51</accession>
<sequence>MHRKIWGCSKSVKNFRNLPVEHTLVFHLTIQFWKYSENDGKVLKMSNIFKWINFVEMTYVSRMSEMLRKFWKLRIFENARNFGNILGMSKMENLRMCEMSHIY</sequence>
<dbReference type="EMBL" id="GEZM01075766">
    <property type="protein sequence ID" value="JAV63966.1"/>
    <property type="molecule type" value="Transcribed_RNA"/>
</dbReference>
<dbReference type="EMBL" id="GEZM01075767">
    <property type="protein sequence ID" value="JAV63965.1"/>
    <property type="molecule type" value="Transcribed_RNA"/>
</dbReference>
<name>A0A1Y1KX51_PHOPY</name>
<dbReference type="AlphaFoldDB" id="A0A1Y1KX51"/>